<dbReference type="GO" id="GO:0016020">
    <property type="term" value="C:membrane"/>
    <property type="evidence" value="ECO:0007669"/>
    <property type="project" value="TreeGrafter"/>
</dbReference>
<dbReference type="GO" id="GO:0019433">
    <property type="term" value="P:triglyceride catabolic process"/>
    <property type="evidence" value="ECO:0007669"/>
    <property type="project" value="TreeGrafter"/>
</dbReference>
<dbReference type="PANTHER" id="PTHR12406:SF7">
    <property type="entry name" value="PATATIN-LIKE PHOSPHOLIPASE DOMAIN-CONTAINING PROTEIN 4"/>
    <property type="match status" value="1"/>
</dbReference>
<gene>
    <name evidence="4" type="ORF">Ae201684_009187</name>
</gene>
<dbReference type="VEuPathDB" id="FungiDB:AeMF1_017085"/>
<keyword evidence="2" id="KW-0442">Lipid degradation</keyword>
<dbReference type="InterPro" id="IPR002641">
    <property type="entry name" value="PNPLA_dom"/>
</dbReference>
<dbReference type="PANTHER" id="PTHR12406">
    <property type="entry name" value="CALCIUM-INDEPENDENT PHOSPHOLIPASE A2 IPLA2 -RELATED"/>
    <property type="match status" value="1"/>
</dbReference>
<comment type="caution">
    <text evidence="2">Lacks conserved residue(s) required for the propagation of feature annotation.</text>
</comment>
<reference evidence="4 5" key="1">
    <citation type="submission" date="2019-07" db="EMBL/GenBank/DDBJ databases">
        <title>Genomics analysis of Aphanomyces spp. identifies a new class of oomycete effector associated with host adaptation.</title>
        <authorList>
            <person name="Gaulin E."/>
        </authorList>
    </citation>
    <scope>NUCLEOTIDE SEQUENCE [LARGE SCALE GENOMIC DNA]</scope>
    <source>
        <strain evidence="4 5">ATCC 201684</strain>
    </source>
</reference>
<dbReference type="GO" id="GO:0005811">
    <property type="term" value="C:lipid droplet"/>
    <property type="evidence" value="ECO:0007669"/>
    <property type="project" value="TreeGrafter"/>
</dbReference>
<comment type="caution">
    <text evidence="4">The sequence shown here is derived from an EMBL/GenBank/DDBJ whole genome shotgun (WGS) entry which is preliminary data.</text>
</comment>
<dbReference type="GO" id="GO:0055088">
    <property type="term" value="P:lipid homeostasis"/>
    <property type="evidence" value="ECO:0007669"/>
    <property type="project" value="TreeGrafter"/>
</dbReference>
<protein>
    <recommendedName>
        <fullName evidence="3">PNPLA domain-containing protein</fullName>
    </recommendedName>
</protein>
<dbReference type="AlphaFoldDB" id="A0A6G0X2K2"/>
<evidence type="ECO:0000313" key="5">
    <source>
        <dbReference type="Proteomes" id="UP000481153"/>
    </source>
</evidence>
<keyword evidence="5" id="KW-1185">Reference proteome</keyword>
<dbReference type="EMBL" id="VJMJ01000118">
    <property type="protein sequence ID" value="KAF0734014.1"/>
    <property type="molecule type" value="Genomic_DNA"/>
</dbReference>
<evidence type="ECO:0000259" key="3">
    <source>
        <dbReference type="PROSITE" id="PS51635"/>
    </source>
</evidence>
<dbReference type="PROSITE" id="PS51635">
    <property type="entry name" value="PNPLA"/>
    <property type="match status" value="1"/>
</dbReference>
<feature type="domain" description="PNPLA" evidence="3">
    <location>
        <begin position="102"/>
        <end position="266"/>
    </location>
</feature>
<dbReference type="InterPro" id="IPR016035">
    <property type="entry name" value="Acyl_Trfase/lysoPLipase"/>
</dbReference>
<evidence type="ECO:0000256" key="1">
    <source>
        <dbReference type="ARBA" id="ARBA00023098"/>
    </source>
</evidence>
<dbReference type="GO" id="GO:0005737">
    <property type="term" value="C:cytoplasm"/>
    <property type="evidence" value="ECO:0007669"/>
    <property type="project" value="TreeGrafter"/>
</dbReference>
<feature type="active site" description="Proton acceptor" evidence="2">
    <location>
        <position position="253"/>
    </location>
</feature>
<proteinExistence type="predicted"/>
<feature type="short sequence motif" description="GXSXG" evidence="2">
    <location>
        <begin position="134"/>
        <end position="138"/>
    </location>
</feature>
<accession>A0A6G0X2K2</accession>
<sequence length="322" mass="36955">MDPLWLDDGETKREDRRKKRKIDEIVASNESQSMWKYFRSLIPQLVKPLVHATTSAGCLDALWVDDHTHKEEKKQDVVALVPRPIKRARKQPTHVRGETVQIGFGGCGGFYNYLLGVASIVQEHFDLTNAVFSGASAGCFPALVLAMEKNVADFFHDANLTLIRDADKKSFMGLQKWIPLTREHTLRQLEPDTYLKLDKKFYCSITRVPSLENELVTSWKNNEDMVDCMLTSGHVPLYHPELLKTFRDNKYIDGSVSNNDPTPLGSLAPSHVFHFWKWRNILPHWVLVSTDANWANQQFEWGRADALAHIEDIEAILHYKEE</sequence>
<evidence type="ECO:0000256" key="2">
    <source>
        <dbReference type="PROSITE-ProRule" id="PRU01161"/>
    </source>
</evidence>
<dbReference type="Proteomes" id="UP000481153">
    <property type="component" value="Unassembled WGS sequence"/>
</dbReference>
<dbReference type="Pfam" id="PF01734">
    <property type="entry name" value="Patatin"/>
    <property type="match status" value="1"/>
</dbReference>
<dbReference type="InterPro" id="IPR033562">
    <property type="entry name" value="PLPL"/>
</dbReference>
<name>A0A6G0X2K2_9STRA</name>
<keyword evidence="1 2" id="KW-0443">Lipid metabolism</keyword>
<feature type="active site" description="Nucleophile" evidence="2">
    <location>
        <position position="136"/>
    </location>
</feature>
<dbReference type="SUPFAM" id="SSF52151">
    <property type="entry name" value="FabD/lysophospholipase-like"/>
    <property type="match status" value="1"/>
</dbReference>
<evidence type="ECO:0000313" key="4">
    <source>
        <dbReference type="EMBL" id="KAF0734014.1"/>
    </source>
</evidence>
<dbReference type="OrthoDB" id="197155at2759"/>
<dbReference type="GO" id="GO:0004806">
    <property type="term" value="F:triacylglycerol lipase activity"/>
    <property type="evidence" value="ECO:0007669"/>
    <property type="project" value="TreeGrafter"/>
</dbReference>
<keyword evidence="2" id="KW-0378">Hydrolase</keyword>
<organism evidence="4 5">
    <name type="scientific">Aphanomyces euteiches</name>
    <dbReference type="NCBI Taxonomy" id="100861"/>
    <lineage>
        <taxon>Eukaryota</taxon>
        <taxon>Sar</taxon>
        <taxon>Stramenopiles</taxon>
        <taxon>Oomycota</taxon>
        <taxon>Saprolegniomycetes</taxon>
        <taxon>Saprolegniales</taxon>
        <taxon>Verrucalvaceae</taxon>
        <taxon>Aphanomyces</taxon>
    </lineage>
</organism>